<dbReference type="Proteomes" id="UP000526501">
    <property type="component" value="Unassembled WGS sequence"/>
</dbReference>
<evidence type="ECO:0000313" key="2">
    <source>
        <dbReference type="EMBL" id="MBC2608060.1"/>
    </source>
</evidence>
<organism evidence="2 3">
    <name type="scientific">Pelagicoccus albus</name>
    <dbReference type="NCBI Taxonomy" id="415222"/>
    <lineage>
        <taxon>Bacteria</taxon>
        <taxon>Pseudomonadati</taxon>
        <taxon>Verrucomicrobiota</taxon>
        <taxon>Opitutia</taxon>
        <taxon>Puniceicoccales</taxon>
        <taxon>Pelagicoccaceae</taxon>
        <taxon>Pelagicoccus</taxon>
    </lineage>
</organism>
<keyword evidence="1" id="KW-1133">Transmembrane helix</keyword>
<dbReference type="AlphaFoldDB" id="A0A7X1E9N9"/>
<feature type="transmembrane region" description="Helical" evidence="1">
    <location>
        <begin position="186"/>
        <end position="205"/>
    </location>
</feature>
<name>A0A7X1E9N9_9BACT</name>
<keyword evidence="3" id="KW-1185">Reference proteome</keyword>
<keyword evidence="1" id="KW-0812">Transmembrane</keyword>
<evidence type="ECO:0000256" key="1">
    <source>
        <dbReference type="SAM" id="Phobius"/>
    </source>
</evidence>
<evidence type="ECO:0008006" key="4">
    <source>
        <dbReference type="Google" id="ProtNLM"/>
    </source>
</evidence>
<reference evidence="2 3" key="1">
    <citation type="submission" date="2020-07" db="EMBL/GenBank/DDBJ databases">
        <authorList>
            <person name="Feng X."/>
        </authorList>
    </citation>
    <scope>NUCLEOTIDE SEQUENCE [LARGE SCALE GENOMIC DNA]</scope>
    <source>
        <strain evidence="2 3">JCM23202</strain>
    </source>
</reference>
<sequence>MPKPTKTRIAFSAAIFVALAIVAWRLVVTYDITWDEFKDAVQNAPAWIFLLTLVFLPPLGLPLSIFLFAVGARFGLGVAASVACLAIVAHHVIALGLSNTVSRFVSTSQQQEGLWQKLEEKAGGNSSKLLFLWGLLPGLPYVVKMYLPLAMGVKASPYLKWNSSGHALGAILFVGFGNAVFDGVGVGAIIIIGLGIILSVAIKLYKHRLKKSEQGQGLPSPDAT</sequence>
<proteinExistence type="predicted"/>
<accession>A0A7X1E9N9</accession>
<keyword evidence="1" id="KW-0472">Membrane</keyword>
<feature type="transmembrane region" description="Helical" evidence="1">
    <location>
        <begin position="161"/>
        <end position="180"/>
    </location>
</feature>
<dbReference type="RefSeq" id="WP_185661915.1">
    <property type="nucleotide sequence ID" value="NZ_CAWPOO010000013.1"/>
</dbReference>
<feature type="transmembrane region" description="Helical" evidence="1">
    <location>
        <begin position="130"/>
        <end position="149"/>
    </location>
</feature>
<feature type="transmembrane region" description="Helical" evidence="1">
    <location>
        <begin position="76"/>
        <end position="97"/>
    </location>
</feature>
<feature type="transmembrane region" description="Helical" evidence="1">
    <location>
        <begin position="9"/>
        <end position="27"/>
    </location>
</feature>
<dbReference type="EMBL" id="JACHVC010000013">
    <property type="protein sequence ID" value="MBC2608060.1"/>
    <property type="molecule type" value="Genomic_DNA"/>
</dbReference>
<evidence type="ECO:0000313" key="3">
    <source>
        <dbReference type="Proteomes" id="UP000526501"/>
    </source>
</evidence>
<feature type="transmembrane region" description="Helical" evidence="1">
    <location>
        <begin position="47"/>
        <end position="69"/>
    </location>
</feature>
<gene>
    <name evidence="2" type="ORF">H5P27_18545</name>
</gene>
<comment type="caution">
    <text evidence="2">The sequence shown here is derived from an EMBL/GenBank/DDBJ whole genome shotgun (WGS) entry which is preliminary data.</text>
</comment>
<protein>
    <recommendedName>
        <fullName evidence="4">TVP38/TMEM64 family membrane protein</fullName>
    </recommendedName>
</protein>